<evidence type="ECO:0000256" key="2">
    <source>
        <dbReference type="SAM" id="MobiDB-lite"/>
    </source>
</evidence>
<feature type="compositionally biased region" description="Polar residues" evidence="2">
    <location>
        <begin position="236"/>
        <end position="262"/>
    </location>
</feature>
<keyword evidence="4" id="KW-1185">Reference proteome</keyword>
<feature type="coiled-coil region" evidence="1">
    <location>
        <begin position="294"/>
        <end position="356"/>
    </location>
</feature>
<dbReference type="AlphaFoldDB" id="F0YPF6"/>
<evidence type="ECO:0000313" key="4">
    <source>
        <dbReference type="Proteomes" id="UP000002729"/>
    </source>
</evidence>
<organism evidence="4">
    <name type="scientific">Aureococcus anophagefferens</name>
    <name type="common">Harmful bloom alga</name>
    <dbReference type="NCBI Taxonomy" id="44056"/>
    <lineage>
        <taxon>Eukaryota</taxon>
        <taxon>Sar</taxon>
        <taxon>Stramenopiles</taxon>
        <taxon>Ochrophyta</taxon>
        <taxon>Pelagophyceae</taxon>
        <taxon>Pelagomonadales</taxon>
        <taxon>Pelagomonadaceae</taxon>
        <taxon>Aureococcus</taxon>
    </lineage>
</organism>
<gene>
    <name evidence="3" type="ORF">AURANDRAFT_68379</name>
</gene>
<dbReference type="InParanoid" id="F0YPF6"/>
<dbReference type="Proteomes" id="UP000002729">
    <property type="component" value="Unassembled WGS sequence"/>
</dbReference>
<feature type="compositionally biased region" description="Basic and acidic residues" evidence="2">
    <location>
        <begin position="203"/>
        <end position="214"/>
    </location>
</feature>
<sequence length="418" mass="44928">AAEHATQVAALVKENEDIVSRLAKERSANPLGGLPGATVGPRAKMKLLTVKEMGRKVSAAAARAQRAEGRAAGSEGTIARLKEQYEYWNGVERNRLQTSRARYWLSKKDRDAAKFIAQLNVYRAKKRTQLETADLELVALWDAVDRHARVLRRVKAGKYPLHQLGSNVAAPAIPPGDLPPSTEGLALDRLPATLRAVKKRDRAQRGLDEPREGDADAESDFYYGVARASPRAKSVRNAQQRSSDSLLSNRTPEPPRTTTGFSATLRGADLGAGDDAPPRPATAFDYAGGAGGDADELRGELAAARAALRDLEASVDARVKARVTSELSAHATVQYLRDLEEAKRDADKRASDHARQYSQLRVAFEAQRRAGGTQGTLSANASRQLSAGPGSRPGSASGLDRSGPARPASARAAHRPRM</sequence>
<feature type="region of interest" description="Disordered" evidence="2">
    <location>
        <begin position="231"/>
        <end position="294"/>
    </location>
</feature>
<feature type="compositionally biased region" description="Low complexity" evidence="2">
    <location>
        <begin position="386"/>
        <end position="411"/>
    </location>
</feature>
<feature type="region of interest" description="Disordered" evidence="2">
    <location>
        <begin position="197"/>
        <end position="219"/>
    </location>
</feature>
<proteinExistence type="predicted"/>
<protein>
    <submittedName>
        <fullName evidence="3">Uncharacterized protein</fullName>
    </submittedName>
</protein>
<feature type="non-terminal residue" evidence="3">
    <location>
        <position position="1"/>
    </location>
</feature>
<dbReference type="GeneID" id="20226764"/>
<keyword evidence="1" id="KW-0175">Coiled coil</keyword>
<dbReference type="EMBL" id="GL833222">
    <property type="protein sequence ID" value="EGB03001.1"/>
    <property type="molecule type" value="Genomic_DNA"/>
</dbReference>
<accession>F0YPF6</accession>
<feature type="region of interest" description="Disordered" evidence="2">
    <location>
        <begin position="365"/>
        <end position="418"/>
    </location>
</feature>
<feature type="compositionally biased region" description="Polar residues" evidence="2">
    <location>
        <begin position="375"/>
        <end position="385"/>
    </location>
</feature>
<evidence type="ECO:0000313" key="3">
    <source>
        <dbReference type="EMBL" id="EGB03001.1"/>
    </source>
</evidence>
<evidence type="ECO:0000256" key="1">
    <source>
        <dbReference type="SAM" id="Coils"/>
    </source>
</evidence>
<dbReference type="KEGG" id="aaf:AURANDRAFT_68379"/>
<name>F0YPF6_AURAN</name>
<dbReference type="RefSeq" id="XP_009042298.1">
    <property type="nucleotide sequence ID" value="XM_009044050.1"/>
</dbReference>
<reference evidence="3 4" key="1">
    <citation type="journal article" date="2011" name="Proc. Natl. Acad. Sci. U.S.A.">
        <title>Niche of harmful alga Aureococcus anophagefferens revealed through ecogenomics.</title>
        <authorList>
            <person name="Gobler C.J."/>
            <person name="Berry D.L."/>
            <person name="Dyhrman S.T."/>
            <person name="Wilhelm S.W."/>
            <person name="Salamov A."/>
            <person name="Lobanov A.V."/>
            <person name="Zhang Y."/>
            <person name="Collier J.L."/>
            <person name="Wurch L.L."/>
            <person name="Kustka A.B."/>
            <person name="Dill B.D."/>
            <person name="Shah M."/>
            <person name="VerBerkmoes N.C."/>
            <person name="Kuo A."/>
            <person name="Terry A."/>
            <person name="Pangilinan J."/>
            <person name="Lindquist E.A."/>
            <person name="Lucas S."/>
            <person name="Paulsen I.T."/>
            <person name="Hattenrath-Lehmann T.K."/>
            <person name="Talmage S.C."/>
            <person name="Walker E.A."/>
            <person name="Koch F."/>
            <person name="Burson A.M."/>
            <person name="Marcoval M.A."/>
            <person name="Tang Y.Z."/>
            <person name="Lecleir G.R."/>
            <person name="Coyne K.J."/>
            <person name="Berg G.M."/>
            <person name="Bertrand E.M."/>
            <person name="Saito M.A."/>
            <person name="Gladyshev V.N."/>
            <person name="Grigoriev I.V."/>
        </authorList>
    </citation>
    <scope>NUCLEOTIDE SEQUENCE [LARGE SCALE GENOMIC DNA]</scope>
    <source>
        <strain evidence="4">CCMP 1984</strain>
    </source>
</reference>